<evidence type="ECO:0000259" key="11">
    <source>
        <dbReference type="SMART" id="SM00642"/>
    </source>
</evidence>
<evidence type="ECO:0000256" key="9">
    <source>
        <dbReference type="RuleBase" id="RU361134"/>
    </source>
</evidence>
<keyword evidence="5 9" id="KW-0378">Hydrolase</keyword>
<dbReference type="SMART" id="SM00810">
    <property type="entry name" value="Alpha-amyl_C2"/>
    <property type="match status" value="2"/>
</dbReference>
<keyword evidence="7 9" id="KW-0326">Glycosidase</keyword>
<evidence type="ECO:0000256" key="6">
    <source>
        <dbReference type="ARBA" id="ARBA00023277"/>
    </source>
</evidence>
<dbReference type="InterPro" id="IPR006047">
    <property type="entry name" value="GH13_cat_dom"/>
</dbReference>
<feature type="chain" id="PRO_5002678195" description="Alpha-amylase" evidence="10">
    <location>
        <begin position="23"/>
        <end position="577"/>
    </location>
</feature>
<evidence type="ECO:0000256" key="7">
    <source>
        <dbReference type="ARBA" id="ARBA00023295"/>
    </source>
</evidence>
<evidence type="ECO:0000313" key="13">
    <source>
        <dbReference type="EMBL" id="CAN74301.1"/>
    </source>
</evidence>
<dbReference type="EMBL" id="AM450770">
    <property type="protein sequence ID" value="CAN74301.1"/>
    <property type="molecule type" value="Genomic_DNA"/>
</dbReference>
<keyword evidence="6 9" id="KW-0119">Carbohydrate metabolism</keyword>
<protein>
    <recommendedName>
        <fullName evidence="4 9">Alpha-amylase</fullName>
        <ecNumber evidence="4 9">3.2.1.1</ecNumber>
    </recommendedName>
</protein>
<dbReference type="SUPFAM" id="SSF51011">
    <property type="entry name" value="Glycosyl hydrolase domain"/>
    <property type="match status" value="2"/>
</dbReference>
<dbReference type="Gene3D" id="3.20.20.80">
    <property type="entry name" value="Glycosidases"/>
    <property type="match status" value="1"/>
</dbReference>
<comment type="cofactor">
    <cofactor evidence="2">
        <name>Ca(2+)</name>
        <dbReference type="ChEBI" id="CHEBI:29108"/>
    </cofactor>
</comment>
<feature type="signal peptide" evidence="10">
    <location>
        <begin position="1"/>
        <end position="22"/>
    </location>
</feature>
<dbReference type="GO" id="GO:0004556">
    <property type="term" value="F:alpha-amylase activity"/>
    <property type="evidence" value="ECO:0007669"/>
    <property type="project" value="UniProtKB-UniRule"/>
</dbReference>
<dbReference type="CAZy" id="GH13">
    <property type="family name" value="Glycoside Hydrolase Family 13"/>
</dbReference>
<dbReference type="PRINTS" id="PR00110">
    <property type="entry name" value="ALPHAAMYLASE"/>
</dbReference>
<dbReference type="AlphaFoldDB" id="A5B8Y6"/>
<dbReference type="InterPro" id="IPR012850">
    <property type="entry name" value="A-amylase_bs_C"/>
</dbReference>
<keyword evidence="10" id="KW-0732">Signal</keyword>
<accession>A5B8Y6</accession>
<dbReference type="SUPFAM" id="SSF51445">
    <property type="entry name" value="(Trans)glycosidases"/>
    <property type="match status" value="1"/>
</dbReference>
<evidence type="ECO:0000256" key="1">
    <source>
        <dbReference type="ARBA" id="ARBA00000548"/>
    </source>
</evidence>
<feature type="domain" description="Alpha-amylase C-terminal beta-sheet" evidence="12">
    <location>
        <begin position="435"/>
        <end position="497"/>
    </location>
</feature>
<gene>
    <name evidence="13" type="ORF">VITISV_028383</name>
</gene>
<dbReference type="GO" id="GO:0005975">
    <property type="term" value="P:carbohydrate metabolic process"/>
    <property type="evidence" value="ECO:0007669"/>
    <property type="project" value="InterPro"/>
</dbReference>
<dbReference type="GO" id="GO:0005509">
    <property type="term" value="F:calcium ion binding"/>
    <property type="evidence" value="ECO:0007669"/>
    <property type="project" value="InterPro"/>
</dbReference>
<evidence type="ECO:0000256" key="4">
    <source>
        <dbReference type="ARBA" id="ARBA00012595"/>
    </source>
</evidence>
<evidence type="ECO:0000256" key="3">
    <source>
        <dbReference type="ARBA" id="ARBA00008061"/>
    </source>
</evidence>
<dbReference type="Pfam" id="PF00128">
    <property type="entry name" value="Alpha-amylase"/>
    <property type="match status" value="1"/>
</dbReference>
<dbReference type="CDD" id="cd11314">
    <property type="entry name" value="AmyAc_arch_bac_plant_AmyA"/>
    <property type="match status" value="1"/>
</dbReference>
<dbReference type="EC" id="3.2.1.1" evidence="4 9"/>
<feature type="domain" description="Alpha-amylase C-terminal beta-sheet" evidence="12">
    <location>
        <begin position="363"/>
        <end position="417"/>
    </location>
</feature>
<evidence type="ECO:0000256" key="5">
    <source>
        <dbReference type="ARBA" id="ARBA00022801"/>
    </source>
</evidence>
<feature type="domain" description="Glycosyl hydrolase family 13 catalytic" evidence="11">
    <location>
        <begin position="24"/>
        <end position="362"/>
    </location>
</feature>
<dbReference type="InterPro" id="IPR006046">
    <property type="entry name" value="Alpha_amylase"/>
</dbReference>
<sequence>MGIAASLSCLLFFTTILPALTASPILFQGFNWESSKKEGGWYNFLINSIPELAASGITHVWLPPPSQSVSPEGYMPGRLYDLNASKYGTQDELKTLIKVFHSKGVQCIADIVINHRTAEKQDAGGIWAIFEGGTPDDRLDWTPSFICKDNTPYSDGTGNPDSGDDYSAAPDIDHINPLVQQELTDWMNWLKIEIGFDGWRFDFARGFSPAFTKFYMANTRAKFAVGEIWKSLSYRGDGKPSYNQDSHRRELMEWVRGAGGAVNAFDFTTKGILQAAVEGELWRMKDLNGKPPGMIGLMPGNAVTFIDNHDTGSTLQHWPFPSDKIMQGYAYILTHPGIPSIFYDHFFEWGLKEEIIKLIIIRTRNRIKPNSAVRILASDSDLYVAAIDGKIIVKIGPRFKGSRSINPSLRGRPFYDHFFEWGLKEEILKLIMIRTRNRIKPNSAVRILASDLDLYVAVIDGKIIVKIGPGFDVGNLVPQSFKKIATSGKDYCCMGEKNNPDMKNPAPPPGVVRVVPLDMILGLMFDRDWPMKAPSVTFFASSKPQSERMKGTSPVSCHGLTVVEKSDIRGLNMMFVS</sequence>
<dbReference type="InterPro" id="IPR017853">
    <property type="entry name" value="GH"/>
</dbReference>
<proteinExistence type="inferred from homology"/>
<organism evidence="13">
    <name type="scientific">Vitis vinifera</name>
    <name type="common">Grape</name>
    <dbReference type="NCBI Taxonomy" id="29760"/>
    <lineage>
        <taxon>Eukaryota</taxon>
        <taxon>Viridiplantae</taxon>
        <taxon>Streptophyta</taxon>
        <taxon>Embryophyta</taxon>
        <taxon>Tracheophyta</taxon>
        <taxon>Spermatophyta</taxon>
        <taxon>Magnoliopsida</taxon>
        <taxon>eudicotyledons</taxon>
        <taxon>Gunneridae</taxon>
        <taxon>Pentapetalae</taxon>
        <taxon>rosids</taxon>
        <taxon>Vitales</taxon>
        <taxon>Vitaceae</taxon>
        <taxon>Viteae</taxon>
        <taxon>Vitis</taxon>
    </lineage>
</organism>
<dbReference type="Pfam" id="PF07821">
    <property type="entry name" value="Alpha-amyl_C2"/>
    <property type="match status" value="2"/>
</dbReference>
<comment type="similarity">
    <text evidence="3 8">Belongs to the glycosyl hydrolase 13 family.</text>
</comment>
<name>A5B8Y6_VITVI</name>
<dbReference type="SMART" id="SM00642">
    <property type="entry name" value="Aamy"/>
    <property type="match status" value="1"/>
</dbReference>
<evidence type="ECO:0000256" key="8">
    <source>
        <dbReference type="RuleBase" id="RU003615"/>
    </source>
</evidence>
<reference evidence="13" key="1">
    <citation type="journal article" date="2007" name="PLoS ONE">
        <title>The first genome sequence of an elite grapevine cultivar (Pinot noir Vitis vinifera L.): coping with a highly heterozygous genome.</title>
        <authorList>
            <person name="Velasco R."/>
            <person name="Zharkikh A."/>
            <person name="Troggio M."/>
            <person name="Cartwright D.A."/>
            <person name="Cestaro A."/>
            <person name="Pruss D."/>
            <person name="Pindo M."/>
            <person name="FitzGerald L.M."/>
            <person name="Vezzulli S."/>
            <person name="Reid J."/>
            <person name="Malacarne G."/>
            <person name="Iliev D."/>
            <person name="Coppola G."/>
            <person name="Wardell B."/>
            <person name="Micheletti D."/>
            <person name="Macalma T."/>
            <person name="Facci M."/>
            <person name="Mitchell J.T."/>
            <person name="Perazzolli M."/>
            <person name="Eldredge G."/>
            <person name="Gatto P."/>
            <person name="Oyzerski R."/>
            <person name="Moretto M."/>
            <person name="Gutin N."/>
            <person name="Stefanini M."/>
            <person name="Chen Y."/>
            <person name="Segala C."/>
            <person name="Davenport C."/>
            <person name="Dematte L."/>
            <person name="Mraz A."/>
            <person name="Battilana J."/>
            <person name="Stormo K."/>
            <person name="Costa F."/>
            <person name="Tao Q."/>
            <person name="Si-Ammour A."/>
            <person name="Harkins T."/>
            <person name="Lackey A."/>
            <person name="Perbost C."/>
            <person name="Taillon B."/>
            <person name="Stella A."/>
            <person name="Solovyev V."/>
            <person name="Fawcett J.A."/>
            <person name="Sterck L."/>
            <person name="Vandepoele K."/>
            <person name="Grando S.M."/>
            <person name="Toppo S."/>
            <person name="Moser C."/>
            <person name="Lanchbury J."/>
            <person name="Bogden R."/>
            <person name="Skolnick M."/>
            <person name="Sgaramella V."/>
            <person name="Bhatnagar S.K."/>
            <person name="Fontana P."/>
            <person name="Gutin A."/>
            <person name="Van de Peer Y."/>
            <person name="Salamini F."/>
            <person name="Viola R."/>
        </authorList>
    </citation>
    <scope>NUCLEOTIDE SEQUENCE</scope>
</reference>
<dbReference type="Gene3D" id="2.60.40.1180">
    <property type="entry name" value="Golgi alpha-mannosidase II"/>
    <property type="match status" value="2"/>
</dbReference>
<comment type="catalytic activity">
    <reaction evidence="1 9">
        <text>Endohydrolysis of (1-&gt;4)-alpha-D-glucosidic linkages in polysaccharides containing three or more (1-&gt;4)-alpha-linked D-glucose units.</text>
        <dbReference type="EC" id="3.2.1.1"/>
    </reaction>
</comment>
<dbReference type="PANTHER" id="PTHR43447">
    <property type="entry name" value="ALPHA-AMYLASE"/>
    <property type="match status" value="1"/>
</dbReference>
<evidence type="ECO:0000256" key="10">
    <source>
        <dbReference type="SAM" id="SignalP"/>
    </source>
</evidence>
<dbReference type="InterPro" id="IPR013780">
    <property type="entry name" value="Glyco_hydro_b"/>
</dbReference>
<dbReference type="ExpressionAtlas" id="A5B8Y6">
    <property type="expression patterns" value="baseline and differential"/>
</dbReference>
<evidence type="ECO:0000259" key="12">
    <source>
        <dbReference type="SMART" id="SM00810"/>
    </source>
</evidence>
<evidence type="ECO:0000256" key="2">
    <source>
        <dbReference type="ARBA" id="ARBA00001913"/>
    </source>
</evidence>